<dbReference type="Proteomes" id="UP000321362">
    <property type="component" value="Chromosome"/>
</dbReference>
<protein>
    <recommendedName>
        <fullName evidence="4">Porin family protein</fullName>
    </recommendedName>
</protein>
<reference evidence="2 3" key="1">
    <citation type="journal article" date="2013" name="J. Microbiol.">
        <title>Mucilaginibacter ginsenosidivorax sp. nov., with ginsenoside converting activity isolated from sediment.</title>
        <authorList>
            <person name="Kim J.K."/>
            <person name="Choi T.E."/>
            <person name="Liu Q.M."/>
            <person name="Park H.Y."/>
            <person name="Yi T.H."/>
            <person name="Yoon M.H."/>
            <person name="Kim S.C."/>
            <person name="Im W.T."/>
        </authorList>
    </citation>
    <scope>NUCLEOTIDE SEQUENCE [LARGE SCALE GENOMIC DNA]</scope>
    <source>
        <strain evidence="2 3">KHI28</strain>
    </source>
</reference>
<dbReference type="EMBL" id="CP042437">
    <property type="protein sequence ID" value="QEC79139.1"/>
    <property type="molecule type" value="Genomic_DNA"/>
</dbReference>
<evidence type="ECO:0000313" key="2">
    <source>
        <dbReference type="EMBL" id="QEC79139.1"/>
    </source>
</evidence>
<dbReference type="AlphaFoldDB" id="A0A5B8W6B1"/>
<keyword evidence="1" id="KW-0732">Signal</keyword>
<feature type="chain" id="PRO_5022870047" description="Porin family protein" evidence="1">
    <location>
        <begin position="21"/>
        <end position="213"/>
    </location>
</feature>
<gene>
    <name evidence="2" type="ORF">FSB76_25475</name>
</gene>
<dbReference type="RefSeq" id="WP_147058448.1">
    <property type="nucleotide sequence ID" value="NZ_CP042437.1"/>
</dbReference>
<evidence type="ECO:0000256" key="1">
    <source>
        <dbReference type="SAM" id="SignalP"/>
    </source>
</evidence>
<dbReference type="KEGG" id="mgk:FSB76_25475"/>
<accession>A0A5B8W6B1</accession>
<name>A0A5B8W6B1_9SPHI</name>
<evidence type="ECO:0000313" key="3">
    <source>
        <dbReference type="Proteomes" id="UP000321362"/>
    </source>
</evidence>
<dbReference type="OrthoDB" id="945117at2"/>
<proteinExistence type="predicted"/>
<organism evidence="2 3">
    <name type="scientific">Mucilaginibacter ginsenosidivorax</name>
    <dbReference type="NCBI Taxonomy" id="862126"/>
    <lineage>
        <taxon>Bacteria</taxon>
        <taxon>Pseudomonadati</taxon>
        <taxon>Bacteroidota</taxon>
        <taxon>Sphingobacteriia</taxon>
        <taxon>Sphingobacteriales</taxon>
        <taxon>Sphingobacteriaceae</taxon>
        <taxon>Mucilaginibacter</taxon>
    </lineage>
</organism>
<sequence length="213" mass="23498">MKKHLFTLLFIVAASFAAKAQIGTGRYYTGGSLNYNYDGYGYTNTYSYAAGTTVYTNHGISNLQINPDFGMFLSKNWTIGIQPGYSRTGGTETSVYTALAGSGTTSYSYDHKYHTEALSLSIHFRYYCMLNDRIGIFPQFGVTEANNVNNFNSGSISVGGNPNIVFFATKKLAVNLGFGNILYTHDYQTKANSFNIGLNTNIGFGVNYYWGKQ</sequence>
<evidence type="ECO:0008006" key="4">
    <source>
        <dbReference type="Google" id="ProtNLM"/>
    </source>
</evidence>
<keyword evidence="3" id="KW-1185">Reference proteome</keyword>
<feature type="signal peptide" evidence="1">
    <location>
        <begin position="1"/>
        <end position="20"/>
    </location>
</feature>